<evidence type="ECO:0000313" key="1">
    <source>
        <dbReference type="EMBL" id="CAB1439026.1"/>
    </source>
</evidence>
<reference evidence="1" key="1">
    <citation type="submission" date="2020-03" db="EMBL/GenBank/DDBJ databases">
        <authorList>
            <person name="Weist P."/>
        </authorList>
    </citation>
    <scope>NUCLEOTIDE SEQUENCE</scope>
</reference>
<proteinExistence type="predicted"/>
<organism evidence="1 2">
    <name type="scientific">Pleuronectes platessa</name>
    <name type="common">European plaice</name>
    <dbReference type="NCBI Taxonomy" id="8262"/>
    <lineage>
        <taxon>Eukaryota</taxon>
        <taxon>Metazoa</taxon>
        <taxon>Chordata</taxon>
        <taxon>Craniata</taxon>
        <taxon>Vertebrata</taxon>
        <taxon>Euteleostomi</taxon>
        <taxon>Actinopterygii</taxon>
        <taxon>Neopterygii</taxon>
        <taxon>Teleostei</taxon>
        <taxon>Neoteleostei</taxon>
        <taxon>Acanthomorphata</taxon>
        <taxon>Carangaria</taxon>
        <taxon>Pleuronectiformes</taxon>
        <taxon>Pleuronectoidei</taxon>
        <taxon>Pleuronectidae</taxon>
        <taxon>Pleuronectes</taxon>
    </lineage>
</organism>
<keyword evidence="2" id="KW-1185">Reference proteome</keyword>
<comment type="caution">
    <text evidence="1">The sequence shown here is derived from an EMBL/GenBank/DDBJ whole genome shotgun (WGS) entry which is preliminary data.</text>
</comment>
<accession>A0A9N7UXB4</accession>
<dbReference type="AlphaFoldDB" id="A0A9N7UXB4"/>
<evidence type="ECO:0000313" key="2">
    <source>
        <dbReference type="Proteomes" id="UP001153269"/>
    </source>
</evidence>
<gene>
    <name evidence="1" type="ORF">PLEPLA_LOCUS26875</name>
</gene>
<protein>
    <submittedName>
        <fullName evidence="1">Uncharacterized protein</fullName>
    </submittedName>
</protein>
<dbReference type="Proteomes" id="UP001153269">
    <property type="component" value="Unassembled WGS sequence"/>
</dbReference>
<name>A0A9N7UXB4_PLEPL</name>
<sequence length="176" mass="19758">MQRDLETVIAVKRVQNPESCLHPTSCALSQVFIPETENKWQELECQEVLRGSLYLLLSRRAQTRRPLISLESQWPVEDSPLQPVHSRRRPVYTTLIGSALHCPAPTEGRGAALLGRSPGSRDVNQSRYLQAFLNNSFQLLQEGPGAFPSQIASNLSSMFCVYSGFPPCWMCPEDLQ</sequence>
<dbReference type="EMBL" id="CADEAL010002224">
    <property type="protein sequence ID" value="CAB1439026.1"/>
    <property type="molecule type" value="Genomic_DNA"/>
</dbReference>